<name>A0AAW1SU27_9CHLO</name>
<dbReference type="EMBL" id="JALJOV010000966">
    <property type="protein sequence ID" value="KAK9857578.1"/>
    <property type="molecule type" value="Genomic_DNA"/>
</dbReference>
<sequence>MRSLLAWGCIGDAYTVSSENSCNQWYNKQCYVAGLPGFRKRQSTSSLSYEVLRKSCGGEGTNSRRDGLQCPETESETALTCCLFSSTAKHLLWHFQEGAGRFQQLDNSNFIAWMRDEAQTEIVSTKVTSPQSA</sequence>
<protein>
    <submittedName>
        <fullName evidence="1">Uncharacterized protein</fullName>
    </submittedName>
</protein>
<evidence type="ECO:0000313" key="1">
    <source>
        <dbReference type="EMBL" id="KAK9857578.1"/>
    </source>
</evidence>
<comment type="caution">
    <text evidence="1">The sequence shown here is derived from an EMBL/GenBank/DDBJ whole genome shotgun (WGS) entry which is preliminary data.</text>
</comment>
<organism evidence="1 2">
    <name type="scientific">Apatococcus fuscideae</name>
    <dbReference type="NCBI Taxonomy" id="2026836"/>
    <lineage>
        <taxon>Eukaryota</taxon>
        <taxon>Viridiplantae</taxon>
        <taxon>Chlorophyta</taxon>
        <taxon>core chlorophytes</taxon>
        <taxon>Trebouxiophyceae</taxon>
        <taxon>Chlorellales</taxon>
        <taxon>Chlorellaceae</taxon>
        <taxon>Apatococcus</taxon>
    </lineage>
</organism>
<accession>A0AAW1SU27</accession>
<evidence type="ECO:0000313" key="2">
    <source>
        <dbReference type="Proteomes" id="UP001485043"/>
    </source>
</evidence>
<reference evidence="1 2" key="1">
    <citation type="journal article" date="2024" name="Nat. Commun.">
        <title>Phylogenomics reveals the evolutionary origins of lichenization in chlorophyte algae.</title>
        <authorList>
            <person name="Puginier C."/>
            <person name="Libourel C."/>
            <person name="Otte J."/>
            <person name="Skaloud P."/>
            <person name="Haon M."/>
            <person name="Grisel S."/>
            <person name="Petersen M."/>
            <person name="Berrin J.G."/>
            <person name="Delaux P.M."/>
            <person name="Dal Grande F."/>
            <person name="Keller J."/>
        </authorList>
    </citation>
    <scope>NUCLEOTIDE SEQUENCE [LARGE SCALE GENOMIC DNA]</scope>
    <source>
        <strain evidence="1 2">SAG 2523</strain>
    </source>
</reference>
<gene>
    <name evidence="1" type="ORF">WJX84_003985</name>
</gene>
<dbReference type="AlphaFoldDB" id="A0AAW1SU27"/>
<proteinExistence type="predicted"/>
<keyword evidence="2" id="KW-1185">Reference proteome</keyword>
<dbReference type="Proteomes" id="UP001485043">
    <property type="component" value="Unassembled WGS sequence"/>
</dbReference>